<dbReference type="Gene3D" id="3.40.50.150">
    <property type="entry name" value="Vaccinia Virus protein VP39"/>
    <property type="match status" value="1"/>
</dbReference>
<dbReference type="Proteomes" id="UP000239899">
    <property type="component" value="Unassembled WGS sequence"/>
</dbReference>
<proteinExistence type="predicted"/>
<dbReference type="GO" id="GO:0032259">
    <property type="term" value="P:methylation"/>
    <property type="evidence" value="ECO:0007669"/>
    <property type="project" value="UniProtKB-KW"/>
</dbReference>
<dbReference type="STRING" id="3076.A0A2P6U5J3"/>
<keyword evidence="2" id="KW-1185">Reference proteome</keyword>
<organism evidence="1 2">
    <name type="scientific">Chlorella sorokiniana</name>
    <name type="common">Freshwater green alga</name>
    <dbReference type="NCBI Taxonomy" id="3076"/>
    <lineage>
        <taxon>Eukaryota</taxon>
        <taxon>Viridiplantae</taxon>
        <taxon>Chlorophyta</taxon>
        <taxon>core chlorophytes</taxon>
        <taxon>Trebouxiophyceae</taxon>
        <taxon>Chlorellales</taxon>
        <taxon>Chlorellaceae</taxon>
        <taxon>Chlorella clade</taxon>
        <taxon>Chlorella</taxon>
    </lineage>
</organism>
<protein>
    <submittedName>
        <fullName evidence="1">L-olivosyl-oleandolide 3-O-methyltransferase</fullName>
    </submittedName>
</protein>
<name>A0A2P6U5J3_CHLSO</name>
<dbReference type="AlphaFoldDB" id="A0A2P6U5J3"/>
<accession>A0A2P6U5J3</accession>
<sequence length="303" mass="33204">MKTVQSGHQNVLLLFIAVLLATACALIYGPRLQLGGFSSGSRWQPRDDGQNSPLTDLPNRFYGAAAALRNAKVTPPGHDGYYSHHYQTIYDKYLGFVSKEWGGTGNSLKLWRALFPRAAVTFIEYRADCAKEFRADVEATGGKLFTGSQADPKVLSAVVAWASRIGGFDMIIDDGGHHPVHQRQSLEGLWPALRPGGVYVVEDLLTSYWERYNTTGWAEGAFIPFMKDAIDAMNCHGALPELTANRWREHKQAAAPGQAVSSSRVRRGDLCGAETPHPAACRLHFLSNKLKAGLYWKAAADGV</sequence>
<evidence type="ECO:0000313" key="1">
    <source>
        <dbReference type="EMBL" id="PRW61552.1"/>
    </source>
</evidence>
<gene>
    <name evidence="1" type="ORF">C2E21_0191</name>
</gene>
<evidence type="ECO:0000313" key="2">
    <source>
        <dbReference type="Proteomes" id="UP000239899"/>
    </source>
</evidence>
<dbReference type="OrthoDB" id="512550at2759"/>
<dbReference type="SUPFAM" id="SSF53335">
    <property type="entry name" value="S-adenosyl-L-methionine-dependent methyltransferases"/>
    <property type="match status" value="1"/>
</dbReference>
<dbReference type="GO" id="GO:0008168">
    <property type="term" value="F:methyltransferase activity"/>
    <property type="evidence" value="ECO:0007669"/>
    <property type="project" value="UniProtKB-KW"/>
</dbReference>
<dbReference type="PROSITE" id="PS51257">
    <property type="entry name" value="PROKAR_LIPOPROTEIN"/>
    <property type="match status" value="1"/>
</dbReference>
<dbReference type="InterPro" id="IPR029063">
    <property type="entry name" value="SAM-dependent_MTases_sf"/>
</dbReference>
<comment type="caution">
    <text evidence="1">The sequence shown here is derived from an EMBL/GenBank/DDBJ whole genome shotgun (WGS) entry which is preliminary data.</text>
</comment>
<reference evidence="1 2" key="1">
    <citation type="journal article" date="2018" name="Plant J.">
        <title>Genome sequences of Chlorella sorokiniana UTEX 1602 and Micractinium conductrix SAG 241.80: implications to maltose excretion by a green alga.</title>
        <authorList>
            <person name="Arriola M.B."/>
            <person name="Velmurugan N."/>
            <person name="Zhang Y."/>
            <person name="Plunkett M.H."/>
            <person name="Hondzo H."/>
            <person name="Barney B.M."/>
        </authorList>
    </citation>
    <scope>NUCLEOTIDE SEQUENCE [LARGE SCALE GENOMIC DNA]</scope>
    <source>
        <strain evidence="2">UTEX 1602</strain>
    </source>
</reference>
<dbReference type="EMBL" id="LHPG02000001">
    <property type="protein sequence ID" value="PRW61552.1"/>
    <property type="molecule type" value="Genomic_DNA"/>
</dbReference>